<name>A0A0W0VJK9_9GAMM</name>
<dbReference type="STRING" id="45068.Llon_1658"/>
<keyword evidence="1" id="KW-0732">Signal</keyword>
<accession>A0A0W0VJK9</accession>
<gene>
    <name evidence="2" type="primary">enhB_2</name>
    <name evidence="2" type="ORF">Llon_1658</name>
</gene>
<dbReference type="PATRIC" id="fig|45068.5.peg.1798"/>
<sequence length="169" mass="18874">MNMKPLNFLIVLILGFGAAHVYAKDDESSPPLGCRDVGYKFEMRILNLLPSAAGTRNSLYFVYNMLDKPVNLYHMRKNDGTGSYYLNHTIKGGQWAALSTCEKELRYVCTVNDGKSSYGKIVDCADSVKICEYANVAFGLNNRGNHWLVDSNSKSGAVRQVVYYGIIPR</sequence>
<comment type="caution">
    <text evidence="2">The sequence shown here is derived from an EMBL/GenBank/DDBJ whole genome shotgun (WGS) entry which is preliminary data.</text>
</comment>
<evidence type="ECO:0000313" key="3">
    <source>
        <dbReference type="Proteomes" id="UP000054997"/>
    </source>
</evidence>
<dbReference type="OrthoDB" id="5644080at2"/>
<organism evidence="2 3">
    <name type="scientific">Legionella londiniensis</name>
    <dbReference type="NCBI Taxonomy" id="45068"/>
    <lineage>
        <taxon>Bacteria</taxon>
        <taxon>Pseudomonadati</taxon>
        <taxon>Pseudomonadota</taxon>
        <taxon>Gammaproteobacteria</taxon>
        <taxon>Legionellales</taxon>
        <taxon>Legionellaceae</taxon>
        <taxon>Legionella</taxon>
    </lineage>
</organism>
<feature type="signal peptide" evidence="1">
    <location>
        <begin position="1"/>
        <end position="23"/>
    </location>
</feature>
<feature type="chain" id="PRO_5006914844" evidence="1">
    <location>
        <begin position="24"/>
        <end position="169"/>
    </location>
</feature>
<proteinExistence type="predicted"/>
<dbReference type="RefSeq" id="WP_065238311.1">
    <property type="nucleotide sequence ID" value="NZ_CAAAHZ010000010.1"/>
</dbReference>
<reference evidence="2 3" key="1">
    <citation type="submission" date="2015-11" db="EMBL/GenBank/DDBJ databases">
        <title>Genomic analysis of 38 Legionella species identifies large and diverse effector repertoires.</title>
        <authorList>
            <person name="Burstein D."/>
            <person name="Amaro F."/>
            <person name="Zusman T."/>
            <person name="Lifshitz Z."/>
            <person name="Cohen O."/>
            <person name="Gilbert J.A."/>
            <person name="Pupko T."/>
            <person name="Shuman H.A."/>
            <person name="Segal G."/>
        </authorList>
    </citation>
    <scope>NUCLEOTIDE SEQUENCE [LARGE SCALE GENOMIC DNA]</scope>
    <source>
        <strain evidence="2 3">ATCC 49505</strain>
    </source>
</reference>
<keyword evidence="3" id="KW-1185">Reference proteome</keyword>
<protein>
    <submittedName>
        <fullName evidence="2">Enhanced entry protein EnhB</fullName>
    </submittedName>
</protein>
<evidence type="ECO:0000256" key="1">
    <source>
        <dbReference type="SAM" id="SignalP"/>
    </source>
</evidence>
<dbReference type="Proteomes" id="UP000054997">
    <property type="component" value="Unassembled WGS sequence"/>
</dbReference>
<evidence type="ECO:0000313" key="2">
    <source>
        <dbReference type="EMBL" id="KTD20305.1"/>
    </source>
</evidence>
<dbReference type="EMBL" id="LNYK01000026">
    <property type="protein sequence ID" value="KTD20305.1"/>
    <property type="molecule type" value="Genomic_DNA"/>
</dbReference>
<dbReference type="AlphaFoldDB" id="A0A0W0VJK9"/>